<dbReference type="RefSeq" id="WP_187218260.1">
    <property type="nucleotide sequence ID" value="NZ_JABVED010000001.1"/>
</dbReference>
<evidence type="ECO:0000256" key="1">
    <source>
        <dbReference type="SAM" id="MobiDB-lite"/>
    </source>
</evidence>
<dbReference type="InterPro" id="IPR016181">
    <property type="entry name" value="Acyl_CoA_acyltransferase"/>
</dbReference>
<keyword evidence="4" id="KW-1185">Reference proteome</keyword>
<dbReference type="PANTHER" id="PTHR43441:SF10">
    <property type="entry name" value="ACETYLTRANSFERASE"/>
    <property type="match status" value="1"/>
</dbReference>
<sequence length="218" mass="23302">MDEMLPQWPSTAPRCGPVVLRAFAERDVHLAFELGDDPYVPLIGSLAAKPSEQEAMDWIHRQQSKLADGAGMSFAIADARTDQAVGAIGLWLRNLAAGRATAGYSVAATHRGRGVASSALKALTGFVWAIPALHRVELHIEPWNLGSVRVAENAGYQREGLMRSHQEIGGVRRDMPLHATVRAAVAGPDAPVVHLDDPGGLPECPKITRDPSTATGRP</sequence>
<dbReference type="Proteomes" id="UP000734823">
    <property type="component" value="Unassembled WGS sequence"/>
</dbReference>
<evidence type="ECO:0000313" key="3">
    <source>
        <dbReference type="EMBL" id="MBC6446232.1"/>
    </source>
</evidence>
<reference evidence="3 4" key="1">
    <citation type="submission" date="2020-06" db="EMBL/GenBank/DDBJ databases">
        <title>Actinokineospora xiongansis sp. nov., isolated from soil of Baiyangdian.</title>
        <authorList>
            <person name="Zhang X."/>
        </authorList>
    </citation>
    <scope>NUCLEOTIDE SEQUENCE [LARGE SCALE GENOMIC DNA]</scope>
    <source>
        <strain evidence="3 4">HBU206404</strain>
    </source>
</reference>
<dbReference type="InterPro" id="IPR051908">
    <property type="entry name" value="Ribosomal_N-acetyltransferase"/>
</dbReference>
<gene>
    <name evidence="3" type="ORF">GPZ80_03465</name>
</gene>
<dbReference type="PANTHER" id="PTHR43441">
    <property type="entry name" value="RIBOSOMAL-PROTEIN-SERINE ACETYLTRANSFERASE"/>
    <property type="match status" value="1"/>
</dbReference>
<organism evidence="3 4">
    <name type="scientific">Actinokineospora xionganensis</name>
    <dbReference type="NCBI Taxonomy" id="2684470"/>
    <lineage>
        <taxon>Bacteria</taxon>
        <taxon>Bacillati</taxon>
        <taxon>Actinomycetota</taxon>
        <taxon>Actinomycetes</taxon>
        <taxon>Pseudonocardiales</taxon>
        <taxon>Pseudonocardiaceae</taxon>
        <taxon>Actinokineospora</taxon>
    </lineage>
</organism>
<evidence type="ECO:0000313" key="4">
    <source>
        <dbReference type="Proteomes" id="UP000734823"/>
    </source>
</evidence>
<comment type="caution">
    <text evidence="3">The sequence shown here is derived from an EMBL/GenBank/DDBJ whole genome shotgun (WGS) entry which is preliminary data.</text>
</comment>
<proteinExistence type="predicted"/>
<dbReference type="EMBL" id="JABVED010000001">
    <property type="protein sequence ID" value="MBC6446232.1"/>
    <property type="molecule type" value="Genomic_DNA"/>
</dbReference>
<dbReference type="InterPro" id="IPR000182">
    <property type="entry name" value="GNAT_dom"/>
</dbReference>
<name>A0ABR7L0W4_9PSEU</name>
<accession>A0ABR7L0W4</accession>
<dbReference type="Pfam" id="PF13302">
    <property type="entry name" value="Acetyltransf_3"/>
    <property type="match status" value="1"/>
</dbReference>
<feature type="domain" description="N-acetyltransferase" evidence="2">
    <location>
        <begin position="18"/>
        <end position="178"/>
    </location>
</feature>
<dbReference type="Gene3D" id="3.40.630.30">
    <property type="match status" value="1"/>
</dbReference>
<dbReference type="SUPFAM" id="SSF55729">
    <property type="entry name" value="Acyl-CoA N-acyltransferases (Nat)"/>
    <property type="match status" value="1"/>
</dbReference>
<evidence type="ECO:0000259" key="2">
    <source>
        <dbReference type="PROSITE" id="PS51186"/>
    </source>
</evidence>
<protein>
    <submittedName>
        <fullName evidence="3">GNAT family N-acetyltransferase</fullName>
    </submittedName>
</protein>
<feature type="region of interest" description="Disordered" evidence="1">
    <location>
        <begin position="195"/>
        <end position="218"/>
    </location>
</feature>
<dbReference type="PROSITE" id="PS51186">
    <property type="entry name" value="GNAT"/>
    <property type="match status" value="1"/>
</dbReference>